<dbReference type="GO" id="GO:0005739">
    <property type="term" value="C:mitochondrion"/>
    <property type="evidence" value="ECO:0007669"/>
    <property type="project" value="TreeGrafter"/>
</dbReference>
<dbReference type="NCBIfam" id="TIGR00879">
    <property type="entry name" value="SP"/>
    <property type="match status" value="1"/>
</dbReference>
<evidence type="ECO:0000256" key="3">
    <source>
        <dbReference type="ARBA" id="ARBA00022692"/>
    </source>
</evidence>
<comment type="catalytic activity">
    <reaction evidence="8">
        <text>D-glucose(out) = D-glucose(in)</text>
        <dbReference type="Rhea" id="RHEA:60376"/>
        <dbReference type="ChEBI" id="CHEBI:4167"/>
    </reaction>
    <physiologicalReaction direction="left-to-right" evidence="8">
        <dbReference type="Rhea" id="RHEA:60377"/>
    </physiologicalReaction>
</comment>
<evidence type="ECO:0000313" key="18">
    <source>
        <dbReference type="Proteomes" id="UP000285624"/>
    </source>
</evidence>
<evidence type="ECO:0000256" key="12">
    <source>
        <dbReference type="ARBA" id="ARBA00044710"/>
    </source>
</evidence>
<evidence type="ECO:0000256" key="9">
    <source>
        <dbReference type="ARBA" id="ARBA00044656"/>
    </source>
</evidence>
<dbReference type="PANTHER" id="PTHR43677">
    <property type="entry name" value="SHORT-CHAIN DEHYDROGENASE/REDUCTASE"/>
    <property type="match status" value="1"/>
</dbReference>
<dbReference type="Proteomes" id="UP000285624">
    <property type="component" value="Unassembled WGS sequence"/>
</dbReference>
<keyword evidence="5" id="KW-0560">Oxidoreductase</keyword>
<dbReference type="SMART" id="SM00829">
    <property type="entry name" value="PKS_ER"/>
    <property type="match status" value="1"/>
</dbReference>
<comment type="subcellular location">
    <subcellularLocation>
        <location evidence="1">Membrane</location>
        <topology evidence="1">Multi-pass membrane protein</topology>
    </subcellularLocation>
</comment>
<feature type="transmembrane region" description="Helical" evidence="15">
    <location>
        <begin position="215"/>
        <end position="239"/>
    </location>
</feature>
<feature type="transmembrane region" description="Helical" evidence="15">
    <location>
        <begin position="181"/>
        <end position="203"/>
    </location>
</feature>
<dbReference type="GO" id="GO:0022857">
    <property type="term" value="F:transmembrane transporter activity"/>
    <property type="evidence" value="ECO:0007669"/>
    <property type="project" value="InterPro"/>
</dbReference>
<evidence type="ECO:0000256" key="14">
    <source>
        <dbReference type="SAM" id="MobiDB-lite"/>
    </source>
</evidence>
<dbReference type="InterPro" id="IPR051397">
    <property type="entry name" value="Zn-ADH-like_protein"/>
</dbReference>
<accession>A0A3R7GVH4</accession>
<dbReference type="SUPFAM" id="SSF51735">
    <property type="entry name" value="NAD(P)-binding Rossmann-fold domains"/>
    <property type="match status" value="1"/>
</dbReference>
<dbReference type="InterPro" id="IPR005829">
    <property type="entry name" value="Sugar_transporter_CS"/>
</dbReference>
<feature type="transmembrane region" description="Helical" evidence="15">
    <location>
        <begin position="364"/>
        <end position="385"/>
    </location>
</feature>
<reference evidence="17 18" key="1">
    <citation type="journal article" date="2019" name="Mol. Plant Pathol.">
        <title>Genome sequencing of oomycete isolates from Chile supports the New Zealand origin of Phytophthora kernoviae and makes available the first Nothophytophthora sp. genome.</title>
        <authorList>
            <person name="Studholme D.J."/>
            <person name="Panda P."/>
            <person name="Sanfuentes Von Stowasser E."/>
            <person name="Gonzalez M."/>
            <person name="Hill R."/>
            <person name="Sambles C."/>
            <person name="Grant M."/>
            <person name="Williams N.M."/>
            <person name="McDougal R.L."/>
        </authorList>
    </citation>
    <scope>NUCLEOTIDE SEQUENCE [LARGE SCALE GENOMIC DNA]</scope>
    <source>
        <strain evidence="17">Chile4</strain>
    </source>
</reference>
<dbReference type="AlphaFoldDB" id="A0A3R7GVH4"/>
<dbReference type="PANTHER" id="PTHR43677:SF3">
    <property type="entry name" value="PROSTAGLANDIN REDUCTASE 3"/>
    <property type="match status" value="1"/>
</dbReference>
<dbReference type="InterPro" id="IPR003663">
    <property type="entry name" value="Sugar/inositol_transpt"/>
</dbReference>
<keyword evidence="4 15" id="KW-1133">Transmembrane helix</keyword>
<comment type="catalytic activity">
    <reaction evidence="11">
        <text>D-glucosamine(out) = D-glucosamine(in)</text>
        <dbReference type="Rhea" id="RHEA:78423"/>
        <dbReference type="ChEBI" id="CHEBI:58723"/>
    </reaction>
    <physiologicalReaction direction="left-to-right" evidence="11">
        <dbReference type="Rhea" id="RHEA:78424"/>
    </physiologicalReaction>
</comment>
<dbReference type="STRING" id="325452.A0A3R7GVH4"/>
<dbReference type="InterPro" id="IPR036291">
    <property type="entry name" value="NAD(P)-bd_dom_sf"/>
</dbReference>
<evidence type="ECO:0000256" key="11">
    <source>
        <dbReference type="ARBA" id="ARBA00044668"/>
    </source>
</evidence>
<dbReference type="PROSITE" id="PS50850">
    <property type="entry name" value="MFS"/>
    <property type="match status" value="1"/>
</dbReference>
<dbReference type="Pfam" id="PF00107">
    <property type="entry name" value="ADH_zinc_N"/>
    <property type="match status" value="1"/>
</dbReference>
<keyword evidence="6 15" id="KW-0472">Membrane</keyword>
<feature type="transmembrane region" description="Helical" evidence="15">
    <location>
        <begin position="152"/>
        <end position="169"/>
    </location>
</feature>
<comment type="subunit">
    <text evidence="2">Homodimer.</text>
</comment>
<keyword evidence="3 15" id="KW-0812">Transmembrane</keyword>
<protein>
    <recommendedName>
        <fullName evidence="13">Hexose transporter 1</fullName>
    </recommendedName>
</protein>
<sequence>MPPQTITDEMYSEITTPKASFTYDQANKEAERTIKPNMILYTSVLVALLQPFQSGWSTSQTNLTQYSDTDQCNARPVVEGTCLMFPGHSKLEWTFAVNAWIFGGMIGSLFCGRFSDLWGRKKLLFVNCGFIIVGAVIQAAVSNIWAFAAGRVVSGIASGVATGTLGSYINELSPPHLRNILGLGLQISVTMGIVLPAIAFFFANTSSGWRYLAGFPVVVAALFLLLAPSMCLESPAWLLMKNRREEAKQVIARLYGEENVYIALGWLESSSKSNQAEQGELNNEPEAKESVLSPRYRMQLAGAILLSCAQQLSGINAVFYYSSKIFGDAGISDSRIGTLIIDFINIFPGFGAGALAIRFGNRNMILWGIASMCVMAICMTIAFLVDVSALSIVFTALYVIAFGATLGPLVWVVTADLFPDSVRASGSSICIGINWLCNLIVGVAYPYLSDALDDYSYVPFVVLLVIFYLLALKLVPETSGNGRHSRTRVQLHKSKSPIAPTAPSTTMPSYRSIQVHTKSKDFRAATKIVDVPEVPTPAAGNVVVKNHFLGINATDINITAGAYTGALPPPFGCGLEAAGIVSAIGEGVTNVKVGDAVAYQKFGAFAEYFEVPSANLIKTPELSAAVLTMTVGGISASVALEQIGEMKTNETVFVSAAAGGTGQYVVQLAKLAGNHVIGTCSSDAKVEHLKALGCDRVINYTKEDVDTVLKKEYPQGVDLVFETVGGDMFKAVTSNLAVHARVIVFGYISGYHGDKSAEPMLVSQLNPTLLMKSASVRGFLLGNHAKHIPTHIARLLQLMAEGKLNPGVDSTEFRGLESVPEAIDYMYERKNIGKLIIKLE</sequence>
<evidence type="ECO:0000313" key="17">
    <source>
        <dbReference type="EMBL" id="RLN76604.1"/>
    </source>
</evidence>
<comment type="caution">
    <text evidence="17">The sequence shown here is derived from an EMBL/GenBank/DDBJ whole genome shotgun (WGS) entry which is preliminary data.</text>
</comment>
<evidence type="ECO:0000256" key="7">
    <source>
        <dbReference type="ARBA" id="ARBA00044637"/>
    </source>
</evidence>
<feature type="transmembrane region" description="Helical" evidence="15">
    <location>
        <begin position="300"/>
        <end position="321"/>
    </location>
</feature>
<dbReference type="FunFam" id="3.40.50.720:FF:000121">
    <property type="entry name" value="Prostaglandin reductase 2"/>
    <property type="match status" value="1"/>
</dbReference>
<organism evidence="17 18">
    <name type="scientific">Phytophthora kernoviae</name>
    <dbReference type="NCBI Taxonomy" id="325452"/>
    <lineage>
        <taxon>Eukaryota</taxon>
        <taxon>Sar</taxon>
        <taxon>Stramenopiles</taxon>
        <taxon>Oomycota</taxon>
        <taxon>Peronosporomycetes</taxon>
        <taxon>Peronosporales</taxon>
        <taxon>Peronosporaceae</taxon>
        <taxon>Phytophthora</taxon>
    </lineage>
</organism>
<comment type="catalytic activity">
    <reaction evidence="10">
        <text>D-mannose(out) = D-mannose(in)</text>
        <dbReference type="Rhea" id="RHEA:78391"/>
        <dbReference type="ChEBI" id="CHEBI:4208"/>
    </reaction>
    <physiologicalReaction direction="left-to-right" evidence="10">
        <dbReference type="Rhea" id="RHEA:78392"/>
    </physiologicalReaction>
</comment>
<evidence type="ECO:0000256" key="4">
    <source>
        <dbReference type="ARBA" id="ARBA00022989"/>
    </source>
</evidence>
<dbReference type="InterPro" id="IPR005828">
    <property type="entry name" value="MFS_sugar_transport-like"/>
</dbReference>
<name>A0A3R7GVH4_9STRA</name>
<keyword evidence="18" id="KW-1185">Reference proteome</keyword>
<feature type="transmembrane region" description="Helical" evidence="15">
    <location>
        <begin position="457"/>
        <end position="476"/>
    </location>
</feature>
<proteinExistence type="predicted"/>
<feature type="transmembrane region" description="Helical" evidence="15">
    <location>
        <begin position="391"/>
        <end position="414"/>
    </location>
</feature>
<evidence type="ECO:0000256" key="8">
    <source>
        <dbReference type="ARBA" id="ARBA00044648"/>
    </source>
</evidence>
<dbReference type="SUPFAM" id="SSF50129">
    <property type="entry name" value="GroES-like"/>
    <property type="match status" value="1"/>
</dbReference>
<dbReference type="InterPro" id="IPR013149">
    <property type="entry name" value="ADH-like_C"/>
</dbReference>
<dbReference type="GO" id="GO:0016491">
    <property type="term" value="F:oxidoreductase activity"/>
    <property type="evidence" value="ECO:0007669"/>
    <property type="project" value="UniProtKB-KW"/>
</dbReference>
<evidence type="ECO:0000256" key="2">
    <source>
        <dbReference type="ARBA" id="ARBA00011738"/>
    </source>
</evidence>
<evidence type="ECO:0000256" key="5">
    <source>
        <dbReference type="ARBA" id="ARBA00023002"/>
    </source>
</evidence>
<comment type="catalytic activity">
    <reaction evidence="9">
        <text>D-xylose(out) = D-xylose(in)</text>
        <dbReference type="Rhea" id="RHEA:78427"/>
        <dbReference type="ChEBI" id="CHEBI:53455"/>
    </reaction>
    <physiologicalReaction direction="left-to-right" evidence="9">
        <dbReference type="Rhea" id="RHEA:78428"/>
    </physiologicalReaction>
</comment>
<dbReference type="EMBL" id="MBDN02000304">
    <property type="protein sequence ID" value="RLN76604.1"/>
    <property type="molecule type" value="Genomic_DNA"/>
</dbReference>
<evidence type="ECO:0000256" key="10">
    <source>
        <dbReference type="ARBA" id="ARBA00044662"/>
    </source>
</evidence>
<feature type="transmembrane region" description="Helical" evidence="15">
    <location>
        <begin position="336"/>
        <end position="357"/>
    </location>
</feature>
<dbReference type="Pfam" id="PF00083">
    <property type="entry name" value="Sugar_tr"/>
    <property type="match status" value="1"/>
</dbReference>
<comment type="catalytic activity">
    <reaction evidence="12">
        <text>D-fructose(out) = D-fructose(in)</text>
        <dbReference type="Rhea" id="RHEA:60372"/>
        <dbReference type="ChEBI" id="CHEBI:37721"/>
    </reaction>
    <physiologicalReaction direction="left-to-right" evidence="12">
        <dbReference type="Rhea" id="RHEA:60373"/>
    </physiologicalReaction>
</comment>
<dbReference type="Gene3D" id="3.90.180.10">
    <property type="entry name" value="Medium-chain alcohol dehydrogenases, catalytic domain"/>
    <property type="match status" value="1"/>
</dbReference>
<feature type="region of interest" description="Disordered" evidence="14">
    <location>
        <begin position="481"/>
        <end position="508"/>
    </location>
</feature>
<feature type="transmembrane region" description="Helical" evidence="15">
    <location>
        <begin position="123"/>
        <end position="146"/>
    </location>
</feature>
<dbReference type="InterPro" id="IPR011032">
    <property type="entry name" value="GroES-like_sf"/>
</dbReference>
<dbReference type="InterPro" id="IPR013154">
    <property type="entry name" value="ADH-like_N"/>
</dbReference>
<evidence type="ECO:0000256" key="1">
    <source>
        <dbReference type="ARBA" id="ARBA00004141"/>
    </source>
</evidence>
<evidence type="ECO:0000256" key="13">
    <source>
        <dbReference type="ARBA" id="ARBA00044780"/>
    </source>
</evidence>
<gene>
    <name evidence="17" type="ORF">BBO99_00007416</name>
</gene>
<comment type="catalytic activity">
    <reaction evidence="7">
        <text>D-galactose(in) = D-galactose(out)</text>
        <dbReference type="Rhea" id="RHEA:34915"/>
        <dbReference type="ChEBI" id="CHEBI:4139"/>
    </reaction>
    <physiologicalReaction direction="right-to-left" evidence="7">
        <dbReference type="Rhea" id="RHEA:34917"/>
    </physiologicalReaction>
</comment>
<dbReference type="InterPro" id="IPR036259">
    <property type="entry name" value="MFS_trans_sf"/>
</dbReference>
<evidence type="ECO:0000259" key="16">
    <source>
        <dbReference type="PROSITE" id="PS50850"/>
    </source>
</evidence>
<evidence type="ECO:0000256" key="6">
    <source>
        <dbReference type="ARBA" id="ARBA00023136"/>
    </source>
</evidence>
<dbReference type="PROSITE" id="PS00217">
    <property type="entry name" value="SUGAR_TRANSPORT_2"/>
    <property type="match status" value="1"/>
</dbReference>
<dbReference type="Gene3D" id="3.40.50.720">
    <property type="entry name" value="NAD(P)-binding Rossmann-like Domain"/>
    <property type="match status" value="1"/>
</dbReference>
<feature type="transmembrane region" description="Helical" evidence="15">
    <location>
        <begin position="426"/>
        <end position="445"/>
    </location>
</feature>
<dbReference type="Gene3D" id="1.20.1250.20">
    <property type="entry name" value="MFS general substrate transporter like domains"/>
    <property type="match status" value="1"/>
</dbReference>
<evidence type="ECO:0000256" key="15">
    <source>
        <dbReference type="SAM" id="Phobius"/>
    </source>
</evidence>
<feature type="compositionally biased region" description="Basic residues" evidence="14">
    <location>
        <begin position="483"/>
        <end position="495"/>
    </location>
</feature>
<feature type="domain" description="Major facilitator superfamily (MFS) profile" evidence="16">
    <location>
        <begin position="43"/>
        <end position="479"/>
    </location>
</feature>
<dbReference type="InterPro" id="IPR020846">
    <property type="entry name" value="MFS_dom"/>
</dbReference>
<dbReference type="GO" id="GO:0016020">
    <property type="term" value="C:membrane"/>
    <property type="evidence" value="ECO:0007669"/>
    <property type="project" value="UniProtKB-SubCell"/>
</dbReference>
<dbReference type="InterPro" id="IPR020843">
    <property type="entry name" value="ER"/>
</dbReference>
<feature type="transmembrane region" description="Helical" evidence="15">
    <location>
        <begin position="93"/>
        <end position="111"/>
    </location>
</feature>
<dbReference type="Pfam" id="PF08240">
    <property type="entry name" value="ADH_N"/>
    <property type="match status" value="1"/>
</dbReference>
<dbReference type="CDD" id="cd08250">
    <property type="entry name" value="Mgc45594_like"/>
    <property type="match status" value="1"/>
</dbReference>
<dbReference type="PRINTS" id="PR00171">
    <property type="entry name" value="SUGRTRNSPORT"/>
</dbReference>
<dbReference type="SUPFAM" id="SSF103473">
    <property type="entry name" value="MFS general substrate transporter"/>
    <property type="match status" value="1"/>
</dbReference>